<protein>
    <submittedName>
        <fullName evidence="1">Uncharacterized protein</fullName>
    </submittedName>
</protein>
<keyword evidence="2" id="KW-1185">Reference proteome</keyword>
<proteinExistence type="predicted"/>
<accession>A0A4Z2GI26</accession>
<dbReference type="AlphaFoldDB" id="A0A4Z2GI26"/>
<evidence type="ECO:0000313" key="1">
    <source>
        <dbReference type="EMBL" id="TNN53096.1"/>
    </source>
</evidence>
<evidence type="ECO:0000313" key="2">
    <source>
        <dbReference type="Proteomes" id="UP000314294"/>
    </source>
</evidence>
<organism evidence="1 2">
    <name type="scientific">Liparis tanakae</name>
    <name type="common">Tanaka's snailfish</name>
    <dbReference type="NCBI Taxonomy" id="230148"/>
    <lineage>
        <taxon>Eukaryota</taxon>
        <taxon>Metazoa</taxon>
        <taxon>Chordata</taxon>
        <taxon>Craniata</taxon>
        <taxon>Vertebrata</taxon>
        <taxon>Euteleostomi</taxon>
        <taxon>Actinopterygii</taxon>
        <taxon>Neopterygii</taxon>
        <taxon>Teleostei</taxon>
        <taxon>Neoteleostei</taxon>
        <taxon>Acanthomorphata</taxon>
        <taxon>Eupercaria</taxon>
        <taxon>Perciformes</taxon>
        <taxon>Cottioidei</taxon>
        <taxon>Cottales</taxon>
        <taxon>Liparidae</taxon>
        <taxon>Liparis</taxon>
    </lineage>
</organism>
<dbReference type="EMBL" id="SRLO01000526">
    <property type="protein sequence ID" value="TNN53096.1"/>
    <property type="molecule type" value="Genomic_DNA"/>
</dbReference>
<gene>
    <name evidence="1" type="ORF">EYF80_036678</name>
</gene>
<name>A0A4Z2GI26_9TELE</name>
<comment type="caution">
    <text evidence="1">The sequence shown here is derived from an EMBL/GenBank/DDBJ whole genome shotgun (WGS) entry which is preliminary data.</text>
</comment>
<dbReference type="Proteomes" id="UP000314294">
    <property type="component" value="Unassembled WGS sequence"/>
</dbReference>
<reference evidence="1 2" key="1">
    <citation type="submission" date="2019-03" db="EMBL/GenBank/DDBJ databases">
        <title>First draft genome of Liparis tanakae, snailfish: a comprehensive survey of snailfish specific genes.</title>
        <authorList>
            <person name="Kim W."/>
            <person name="Song I."/>
            <person name="Jeong J.-H."/>
            <person name="Kim D."/>
            <person name="Kim S."/>
            <person name="Ryu S."/>
            <person name="Song J.Y."/>
            <person name="Lee S.K."/>
        </authorList>
    </citation>
    <scope>NUCLEOTIDE SEQUENCE [LARGE SCALE GENOMIC DNA]</scope>
    <source>
        <tissue evidence="1">Muscle</tissue>
    </source>
</reference>
<sequence>MSTGTSSLCARFHSRLSTLWAITPSLSSSAKRRMSSSSFSRCFLLALVQLACTRGREARVYLCRPDVVQVLHCKSFFFDNEAEDLFQFLYVLRLVQTVPQHNGQDVVLLDPLLARDKRRVLDTSQKGRIERTAMRSAVSHSSSSGLCR</sequence>